<name>A1ZWL6_MICM2</name>
<gene>
    <name evidence="1" type="ORF">M23134_07993</name>
</gene>
<dbReference type="EMBL" id="AAWS01000052">
    <property type="protein sequence ID" value="EAY25256.1"/>
    <property type="molecule type" value="Genomic_DNA"/>
</dbReference>
<keyword evidence="2" id="KW-1185">Reference proteome</keyword>
<proteinExistence type="predicted"/>
<reference evidence="1 2" key="1">
    <citation type="submission" date="2007-01" db="EMBL/GenBank/DDBJ databases">
        <authorList>
            <person name="Haygood M."/>
            <person name="Podell S."/>
            <person name="Anderson C."/>
            <person name="Hopkinson B."/>
            <person name="Roe K."/>
            <person name="Barbeau K."/>
            <person name="Gaasterland T."/>
            <person name="Ferriera S."/>
            <person name="Johnson J."/>
            <person name="Kravitz S."/>
            <person name="Beeson K."/>
            <person name="Sutton G."/>
            <person name="Rogers Y.-H."/>
            <person name="Friedman R."/>
            <person name="Frazier M."/>
            <person name="Venter J.C."/>
        </authorList>
    </citation>
    <scope>NUCLEOTIDE SEQUENCE [LARGE SCALE GENOMIC DNA]</scope>
    <source>
        <strain evidence="1 2">ATCC 23134</strain>
    </source>
</reference>
<accession>A1ZWL6</accession>
<evidence type="ECO:0000313" key="2">
    <source>
        <dbReference type="Proteomes" id="UP000004095"/>
    </source>
</evidence>
<sequence>MIIFGTKLFYCANKSYPNSLLDEAPDNDGFIFFLNNDLGHLKNDL</sequence>
<dbReference type="Proteomes" id="UP000004095">
    <property type="component" value="Unassembled WGS sequence"/>
</dbReference>
<evidence type="ECO:0000313" key="1">
    <source>
        <dbReference type="EMBL" id="EAY25256.1"/>
    </source>
</evidence>
<comment type="caution">
    <text evidence="1">The sequence shown here is derived from an EMBL/GenBank/DDBJ whole genome shotgun (WGS) entry which is preliminary data.</text>
</comment>
<protein>
    <submittedName>
        <fullName evidence="1">Uncharacterized protein</fullName>
    </submittedName>
</protein>
<organism evidence="1 2">
    <name type="scientific">Microscilla marina ATCC 23134</name>
    <dbReference type="NCBI Taxonomy" id="313606"/>
    <lineage>
        <taxon>Bacteria</taxon>
        <taxon>Pseudomonadati</taxon>
        <taxon>Bacteroidota</taxon>
        <taxon>Cytophagia</taxon>
        <taxon>Cytophagales</taxon>
        <taxon>Microscillaceae</taxon>
        <taxon>Microscilla</taxon>
    </lineage>
</organism>
<dbReference type="AlphaFoldDB" id="A1ZWL6"/>